<protein>
    <recommendedName>
        <fullName evidence="3">Nucleotidyl transferase domain-containing protein</fullName>
    </recommendedName>
</protein>
<proteinExistence type="predicted"/>
<evidence type="ECO:0000313" key="2">
    <source>
        <dbReference type="Proteomes" id="UP000325273"/>
    </source>
</evidence>
<evidence type="ECO:0000313" key="1">
    <source>
        <dbReference type="EMBL" id="KAA1000566.1"/>
    </source>
</evidence>
<name>A0A5B0GB82_9BURK</name>
<organism evidence="1 2">
    <name type="scientific">Paraburkholderia panacisoli</name>
    <dbReference type="NCBI Taxonomy" id="2603818"/>
    <lineage>
        <taxon>Bacteria</taxon>
        <taxon>Pseudomonadati</taxon>
        <taxon>Pseudomonadota</taxon>
        <taxon>Betaproteobacteria</taxon>
        <taxon>Burkholderiales</taxon>
        <taxon>Burkholderiaceae</taxon>
        <taxon>Paraburkholderia</taxon>
    </lineage>
</organism>
<gene>
    <name evidence="1" type="ORF">FVF58_40245</name>
</gene>
<dbReference type="EMBL" id="VTUZ01000044">
    <property type="protein sequence ID" value="KAA1000566.1"/>
    <property type="molecule type" value="Genomic_DNA"/>
</dbReference>
<keyword evidence="2" id="KW-1185">Reference proteome</keyword>
<accession>A0A5B0GB82</accession>
<sequence length="71" mass="7350">MTVAALAARAAAADGDDPVILAVPADHLIADREAFGVALAEALTHAARGNRVWLQSVYRCRCIILAPKGGP</sequence>
<dbReference type="Gene3D" id="3.90.550.10">
    <property type="entry name" value="Spore Coat Polysaccharide Biosynthesis Protein SpsA, Chain A"/>
    <property type="match status" value="1"/>
</dbReference>
<reference evidence="1 2" key="1">
    <citation type="submission" date="2019-08" db="EMBL/GenBank/DDBJ databases">
        <title>Paraburkholderia sp. DCY113.</title>
        <authorList>
            <person name="Kang J."/>
        </authorList>
    </citation>
    <scope>NUCLEOTIDE SEQUENCE [LARGE SCALE GENOMIC DNA]</scope>
    <source>
        <strain evidence="1 2">DCY113</strain>
    </source>
</reference>
<dbReference type="InterPro" id="IPR029044">
    <property type="entry name" value="Nucleotide-diphossugar_trans"/>
</dbReference>
<evidence type="ECO:0008006" key="3">
    <source>
        <dbReference type="Google" id="ProtNLM"/>
    </source>
</evidence>
<dbReference type="Proteomes" id="UP000325273">
    <property type="component" value="Unassembled WGS sequence"/>
</dbReference>
<dbReference type="AlphaFoldDB" id="A0A5B0GB82"/>
<comment type="caution">
    <text evidence="1">The sequence shown here is derived from an EMBL/GenBank/DDBJ whole genome shotgun (WGS) entry which is preliminary data.</text>
</comment>